<organism evidence="1 2">
    <name type="scientific">Cercospora zeae-maydis SCOH1-5</name>
    <dbReference type="NCBI Taxonomy" id="717836"/>
    <lineage>
        <taxon>Eukaryota</taxon>
        <taxon>Fungi</taxon>
        <taxon>Dikarya</taxon>
        <taxon>Ascomycota</taxon>
        <taxon>Pezizomycotina</taxon>
        <taxon>Dothideomycetes</taxon>
        <taxon>Dothideomycetidae</taxon>
        <taxon>Mycosphaerellales</taxon>
        <taxon>Mycosphaerellaceae</taxon>
        <taxon>Cercospora</taxon>
    </lineage>
</organism>
<dbReference type="OrthoDB" id="3650883at2759"/>
<evidence type="ECO:0000313" key="2">
    <source>
        <dbReference type="Proteomes" id="UP000799539"/>
    </source>
</evidence>
<sequence length="385" mass="43606">MVLCSQAIPCKSCKCCAPELALAPTVMLAPTVLTTSPPDRVQWFQRTKVEYTSGYYTEARLKIEAKPSMDDDAALATFQELRRLERRFRAPEKLHKTRCKELRPIAPATRPFPFLELPAEVRMCIYEYALQEPFVQRLRNFVTPALARTSAQLRQESLPVWFAINTFVAELKSSFLGLSFCSSHGTRAEYISENDTRYRRLGNLDLDPIVTRLLATCPPRMIRLRNLDFCMKSADSKRDRTRSDRFAVLSVRDGRPVRITAHVGGGSSSEYSKHVHHVFESGRSFLEQLVSDPDYQGLYMLHVKDVAAAFRVKPLLPESPPEKLPPPTITQPARQDAKLLGRAPSVSNDNGVDWVPDPSPKKRAAIERLPLSDDFELPHAETYFS</sequence>
<gene>
    <name evidence="1" type="ORF">CERZMDRAFT_96575</name>
</gene>
<accession>A0A6A6FK28</accession>
<keyword evidence="2" id="KW-1185">Reference proteome</keyword>
<proteinExistence type="predicted"/>
<evidence type="ECO:0000313" key="1">
    <source>
        <dbReference type="EMBL" id="KAF2213753.1"/>
    </source>
</evidence>
<dbReference type="AlphaFoldDB" id="A0A6A6FK28"/>
<reference evidence="1" key="1">
    <citation type="journal article" date="2020" name="Stud. Mycol.">
        <title>101 Dothideomycetes genomes: a test case for predicting lifestyles and emergence of pathogens.</title>
        <authorList>
            <person name="Haridas S."/>
            <person name="Albert R."/>
            <person name="Binder M."/>
            <person name="Bloem J."/>
            <person name="Labutti K."/>
            <person name="Salamov A."/>
            <person name="Andreopoulos B."/>
            <person name="Baker S."/>
            <person name="Barry K."/>
            <person name="Bills G."/>
            <person name="Bluhm B."/>
            <person name="Cannon C."/>
            <person name="Castanera R."/>
            <person name="Culley D."/>
            <person name="Daum C."/>
            <person name="Ezra D."/>
            <person name="Gonzalez J."/>
            <person name="Henrissat B."/>
            <person name="Kuo A."/>
            <person name="Liang C."/>
            <person name="Lipzen A."/>
            <person name="Lutzoni F."/>
            <person name="Magnuson J."/>
            <person name="Mondo S."/>
            <person name="Nolan M."/>
            <person name="Ohm R."/>
            <person name="Pangilinan J."/>
            <person name="Park H.-J."/>
            <person name="Ramirez L."/>
            <person name="Alfaro M."/>
            <person name="Sun H."/>
            <person name="Tritt A."/>
            <person name="Yoshinaga Y."/>
            <person name="Zwiers L.-H."/>
            <person name="Turgeon B."/>
            <person name="Goodwin S."/>
            <person name="Spatafora J."/>
            <person name="Crous P."/>
            <person name="Grigoriev I."/>
        </authorList>
    </citation>
    <scope>NUCLEOTIDE SEQUENCE</scope>
    <source>
        <strain evidence="1">SCOH1-5</strain>
    </source>
</reference>
<evidence type="ECO:0008006" key="3">
    <source>
        <dbReference type="Google" id="ProtNLM"/>
    </source>
</evidence>
<dbReference type="EMBL" id="ML992670">
    <property type="protein sequence ID" value="KAF2213753.1"/>
    <property type="molecule type" value="Genomic_DNA"/>
</dbReference>
<dbReference type="Proteomes" id="UP000799539">
    <property type="component" value="Unassembled WGS sequence"/>
</dbReference>
<protein>
    <recommendedName>
        <fullName evidence="3">F-box domain-containing protein</fullName>
    </recommendedName>
</protein>
<name>A0A6A6FK28_9PEZI</name>